<evidence type="ECO:0000313" key="2">
    <source>
        <dbReference type="EMBL" id="MDV7214650.1"/>
    </source>
</evidence>
<dbReference type="SUPFAM" id="SSF46785">
    <property type="entry name" value="Winged helix' DNA-binding domain"/>
    <property type="match status" value="1"/>
</dbReference>
<reference evidence="2 3" key="1">
    <citation type="submission" date="2023-10" db="EMBL/GenBank/DDBJ databases">
        <title>Characterization of rhizosphere-enriched actinobacteria from wheat plants lab-grown on chernevaya soil.</title>
        <authorList>
            <person name="Tikhonova E.N."/>
            <person name="Konopkin A."/>
            <person name="Kravchenko I.K."/>
        </authorList>
    </citation>
    <scope>NUCLEOTIDE SEQUENCE [LARGE SCALE GENOMIC DNA]</scope>
    <source>
        <strain evidence="2 3">RR29</strain>
    </source>
</reference>
<dbReference type="InterPro" id="IPR000600">
    <property type="entry name" value="ROK"/>
</dbReference>
<proteinExistence type="inferred from homology"/>
<organism evidence="2 3">
    <name type="scientific">Streptomyces prunicolor</name>
    <dbReference type="NCBI Taxonomy" id="67348"/>
    <lineage>
        <taxon>Bacteria</taxon>
        <taxon>Bacillati</taxon>
        <taxon>Actinomycetota</taxon>
        <taxon>Actinomycetes</taxon>
        <taxon>Kitasatosporales</taxon>
        <taxon>Streptomycetaceae</taxon>
        <taxon>Streptomyces</taxon>
    </lineage>
</organism>
<dbReference type="SUPFAM" id="SSF53067">
    <property type="entry name" value="Actin-like ATPase domain"/>
    <property type="match status" value="1"/>
</dbReference>
<comment type="caution">
    <text evidence="2">The sequence shown here is derived from an EMBL/GenBank/DDBJ whole genome shotgun (WGS) entry which is preliminary data.</text>
</comment>
<dbReference type="Proteomes" id="UP001187346">
    <property type="component" value="Unassembled WGS sequence"/>
</dbReference>
<evidence type="ECO:0000313" key="3">
    <source>
        <dbReference type="Proteomes" id="UP001187346"/>
    </source>
</evidence>
<keyword evidence="3" id="KW-1185">Reference proteome</keyword>
<comment type="similarity">
    <text evidence="1">Belongs to the ROK (NagC/XylR) family.</text>
</comment>
<dbReference type="InterPro" id="IPR043129">
    <property type="entry name" value="ATPase_NBD"/>
</dbReference>
<dbReference type="InterPro" id="IPR036388">
    <property type="entry name" value="WH-like_DNA-bd_sf"/>
</dbReference>
<accession>A0ABU4F3J1</accession>
<dbReference type="InterPro" id="IPR036390">
    <property type="entry name" value="WH_DNA-bd_sf"/>
</dbReference>
<dbReference type="PANTHER" id="PTHR18964:SF173">
    <property type="entry name" value="GLUCOKINASE"/>
    <property type="match status" value="1"/>
</dbReference>
<dbReference type="PANTHER" id="PTHR18964">
    <property type="entry name" value="ROK (REPRESSOR, ORF, KINASE) FAMILY"/>
    <property type="match status" value="1"/>
</dbReference>
<gene>
    <name evidence="2" type="ORF">R5A26_01660</name>
</gene>
<evidence type="ECO:0000256" key="1">
    <source>
        <dbReference type="ARBA" id="ARBA00006479"/>
    </source>
</evidence>
<dbReference type="Gene3D" id="1.10.10.10">
    <property type="entry name" value="Winged helix-like DNA-binding domain superfamily/Winged helix DNA-binding domain"/>
    <property type="match status" value="1"/>
</dbReference>
<dbReference type="Pfam" id="PF00480">
    <property type="entry name" value="ROK"/>
    <property type="match status" value="1"/>
</dbReference>
<protein>
    <submittedName>
        <fullName evidence="2">ROK family transcriptional regulator</fullName>
    </submittedName>
</protein>
<dbReference type="EMBL" id="JAWMAJ010000003">
    <property type="protein sequence ID" value="MDV7214650.1"/>
    <property type="molecule type" value="Genomic_DNA"/>
</dbReference>
<sequence length="412" mass="42639">MHKGDGYSEGSTAGTAPSSPVPVALRRVLDLVVSGEATSRAEISRRSGLARSTVGQQVDHLVARGILQELESRESVRGRPPRVLTISPQAGTIAVADIDTLSSQVAIADLTQRVIAHETVDVRIDAGPKAVLDAVTERLSSLLAKHGRDPGRVRETVVGLPGPVDFQHGCAVRPTGMPGWDSYPVAEHLRTAFRCPVVVDNDVNLMALGEAGQAEADTPLLCIKIASGIGAGIVTANGDVYRGADGAAGDIGHIRAVGGGDVLCACGNIGCVGALASHRAILRSLGIPESTGEDPLHGAHELALRVANSDPPALHALRQAATEIGEVVAMLVHMFNPRTLVLGGPLSELRDDLLSGVRAVVYQRALPLATRKLTITTTQLGAAAGIHGGIALATRDIFSPPGIARLLASDPT</sequence>
<dbReference type="RefSeq" id="WP_317769756.1">
    <property type="nucleotide sequence ID" value="NZ_JAWMAJ010000003.1"/>
</dbReference>
<name>A0ABU4F3J1_9ACTN</name>
<dbReference type="Gene3D" id="3.30.420.40">
    <property type="match status" value="2"/>
</dbReference>